<comment type="caution">
    <text evidence="1">The sequence shown here is derived from an EMBL/GenBank/DDBJ whole genome shotgun (WGS) entry which is preliminary data.</text>
</comment>
<evidence type="ECO:0000313" key="1">
    <source>
        <dbReference type="EMBL" id="KAG6665871.1"/>
    </source>
</evidence>
<name>A0A8T1RJ43_CARIL</name>
<organism evidence="1 2">
    <name type="scientific">Carya illinoinensis</name>
    <name type="common">Pecan</name>
    <dbReference type="NCBI Taxonomy" id="32201"/>
    <lineage>
        <taxon>Eukaryota</taxon>
        <taxon>Viridiplantae</taxon>
        <taxon>Streptophyta</taxon>
        <taxon>Embryophyta</taxon>
        <taxon>Tracheophyta</taxon>
        <taxon>Spermatophyta</taxon>
        <taxon>Magnoliopsida</taxon>
        <taxon>eudicotyledons</taxon>
        <taxon>Gunneridae</taxon>
        <taxon>Pentapetalae</taxon>
        <taxon>rosids</taxon>
        <taxon>fabids</taxon>
        <taxon>Fagales</taxon>
        <taxon>Juglandaceae</taxon>
        <taxon>Carya</taxon>
    </lineage>
</organism>
<protein>
    <submittedName>
        <fullName evidence="1">Uncharacterized protein</fullName>
    </submittedName>
</protein>
<reference evidence="1" key="1">
    <citation type="submission" date="2020-12" db="EMBL/GenBank/DDBJ databases">
        <title>WGS assembly of Carya illinoinensis cv. Pawnee.</title>
        <authorList>
            <person name="Platts A."/>
            <person name="Shu S."/>
            <person name="Wright S."/>
            <person name="Barry K."/>
            <person name="Edger P."/>
            <person name="Pires J.C."/>
            <person name="Schmutz J."/>
        </authorList>
    </citation>
    <scope>NUCLEOTIDE SEQUENCE</scope>
    <source>
        <tissue evidence="1">Leaf</tissue>
    </source>
</reference>
<sequence>MPPVRLFTAIRRYSSFSKEPSPTGIFPVSLFLRKLMTLSSEQWVKLLGITPTKELLARMSCCSRNKRVTCSGISPDKKLSWRLMSLRKLRLPMKDDMEPRKA</sequence>
<gene>
    <name evidence="1" type="ORF">CIPAW_02G190400</name>
</gene>
<proteinExistence type="predicted"/>
<keyword evidence="2" id="KW-1185">Reference proteome</keyword>
<dbReference type="Proteomes" id="UP000811609">
    <property type="component" value="Chromosome 2"/>
</dbReference>
<dbReference type="EMBL" id="CM031810">
    <property type="protein sequence ID" value="KAG6665871.1"/>
    <property type="molecule type" value="Genomic_DNA"/>
</dbReference>
<accession>A0A8T1RJ43</accession>
<evidence type="ECO:0000313" key="2">
    <source>
        <dbReference type="Proteomes" id="UP000811609"/>
    </source>
</evidence>
<dbReference type="AlphaFoldDB" id="A0A8T1RJ43"/>